<gene>
    <name evidence="3" type="ORF">PhCBS80983_g03829</name>
</gene>
<dbReference type="EMBL" id="QEAQ01000052">
    <property type="protein sequence ID" value="TPX57472.1"/>
    <property type="molecule type" value="Genomic_DNA"/>
</dbReference>
<dbReference type="Gene3D" id="3.20.20.100">
    <property type="entry name" value="NADP-dependent oxidoreductase domain"/>
    <property type="match status" value="1"/>
</dbReference>
<dbReference type="Pfam" id="PF00248">
    <property type="entry name" value="Aldo_ket_red"/>
    <property type="match status" value="1"/>
</dbReference>
<protein>
    <recommendedName>
        <fullName evidence="2">NADP-dependent oxidoreductase domain-containing protein</fullName>
    </recommendedName>
</protein>
<dbReference type="InterPro" id="IPR050523">
    <property type="entry name" value="AKR_Detox_Biosynth"/>
</dbReference>
<keyword evidence="1" id="KW-0560">Oxidoreductase</keyword>
<dbReference type="CDD" id="cd19075">
    <property type="entry name" value="AKR_AKR7A1-5"/>
    <property type="match status" value="1"/>
</dbReference>
<evidence type="ECO:0000259" key="2">
    <source>
        <dbReference type="Pfam" id="PF00248"/>
    </source>
</evidence>
<reference evidence="3 4" key="1">
    <citation type="journal article" date="2019" name="Sci. Rep.">
        <title>Comparative genomics of chytrid fungi reveal insights into the obligate biotrophic and pathogenic lifestyle of Synchytrium endobioticum.</title>
        <authorList>
            <person name="van de Vossenberg B.T.L.H."/>
            <person name="Warris S."/>
            <person name="Nguyen H.D.T."/>
            <person name="van Gent-Pelzer M.P.E."/>
            <person name="Joly D.L."/>
            <person name="van de Geest H.C."/>
            <person name="Bonants P.J.M."/>
            <person name="Smith D.S."/>
            <person name="Levesque C.A."/>
            <person name="van der Lee T.A.J."/>
        </authorList>
    </citation>
    <scope>NUCLEOTIDE SEQUENCE [LARGE SCALE GENOMIC DNA]</scope>
    <source>
        <strain evidence="3 4">CBS 809.83</strain>
    </source>
</reference>
<dbReference type="Proteomes" id="UP000318582">
    <property type="component" value="Unassembled WGS sequence"/>
</dbReference>
<dbReference type="InterPro" id="IPR036812">
    <property type="entry name" value="NAD(P)_OxRdtase_dom_sf"/>
</dbReference>
<dbReference type="PANTHER" id="PTHR43364:SF4">
    <property type="entry name" value="NAD(P)-LINKED OXIDOREDUCTASE SUPERFAMILY PROTEIN"/>
    <property type="match status" value="1"/>
</dbReference>
<organism evidence="3 4">
    <name type="scientific">Powellomyces hirtus</name>
    <dbReference type="NCBI Taxonomy" id="109895"/>
    <lineage>
        <taxon>Eukaryota</taxon>
        <taxon>Fungi</taxon>
        <taxon>Fungi incertae sedis</taxon>
        <taxon>Chytridiomycota</taxon>
        <taxon>Chytridiomycota incertae sedis</taxon>
        <taxon>Chytridiomycetes</taxon>
        <taxon>Spizellomycetales</taxon>
        <taxon>Powellomycetaceae</taxon>
        <taxon>Powellomyces</taxon>
    </lineage>
</organism>
<sequence>MASHEQSVASGTKPHVILGTMTFGTGVGGRISDLNEIRRLLDLFVSHGHNELDTARMYCDGNTEEVLAQLEVQTGATKFSVATKAFPWEKGSHEPEKLKAQFRESLKALNTKRVDIFYLHAPDHATPYEHTLKAVQELYEEGTFGELALSNYSAWEVMQIWWICKSNGYILPTLYQGMYSAIARGCEGELFPCLRALSIRFYGYNPLCGGLLSGQYKFEESVTEGKRFDASTTQGKRYRQRYWNETYFEAIEMVKKACEAHSLTMTEVALRWCSHHSKIDYKLNDGVIIGASSYDHAKHNLEDLEKGPLPADIVRVLDEAWHKTMTIAPTYYR</sequence>
<dbReference type="InterPro" id="IPR023210">
    <property type="entry name" value="NADP_OxRdtase_dom"/>
</dbReference>
<proteinExistence type="predicted"/>
<accession>A0A507E165</accession>
<keyword evidence="4" id="KW-1185">Reference proteome</keyword>
<dbReference type="STRING" id="109895.A0A507E165"/>
<dbReference type="PANTHER" id="PTHR43364">
    <property type="entry name" value="NADH-SPECIFIC METHYLGLYOXAL REDUCTASE-RELATED"/>
    <property type="match status" value="1"/>
</dbReference>
<dbReference type="GO" id="GO:0016491">
    <property type="term" value="F:oxidoreductase activity"/>
    <property type="evidence" value="ECO:0007669"/>
    <property type="project" value="UniProtKB-KW"/>
</dbReference>
<evidence type="ECO:0000256" key="1">
    <source>
        <dbReference type="ARBA" id="ARBA00023002"/>
    </source>
</evidence>
<name>A0A507E165_9FUNG</name>
<feature type="domain" description="NADP-dependent oxidoreductase" evidence="2">
    <location>
        <begin position="16"/>
        <end position="321"/>
    </location>
</feature>
<dbReference type="AlphaFoldDB" id="A0A507E165"/>
<comment type="caution">
    <text evidence="3">The sequence shown here is derived from an EMBL/GenBank/DDBJ whole genome shotgun (WGS) entry which is preliminary data.</text>
</comment>
<evidence type="ECO:0000313" key="4">
    <source>
        <dbReference type="Proteomes" id="UP000318582"/>
    </source>
</evidence>
<dbReference type="SUPFAM" id="SSF51430">
    <property type="entry name" value="NAD(P)-linked oxidoreductase"/>
    <property type="match status" value="1"/>
</dbReference>
<evidence type="ECO:0000313" key="3">
    <source>
        <dbReference type="EMBL" id="TPX57472.1"/>
    </source>
</evidence>